<evidence type="ECO:0008006" key="8">
    <source>
        <dbReference type="Google" id="ProtNLM"/>
    </source>
</evidence>
<evidence type="ECO:0000313" key="7">
    <source>
        <dbReference type="Proteomes" id="UP001321498"/>
    </source>
</evidence>
<evidence type="ECO:0000256" key="4">
    <source>
        <dbReference type="ARBA" id="ARBA00022795"/>
    </source>
</evidence>
<evidence type="ECO:0000256" key="2">
    <source>
        <dbReference type="ARBA" id="ARBA00008787"/>
    </source>
</evidence>
<evidence type="ECO:0000313" key="6">
    <source>
        <dbReference type="EMBL" id="BDZ45104.1"/>
    </source>
</evidence>
<dbReference type="PANTHER" id="PTHR34773">
    <property type="entry name" value="FLAGELLAR SECRETION CHAPERONE FLIS"/>
    <property type="match status" value="1"/>
</dbReference>
<dbReference type="Pfam" id="PF02561">
    <property type="entry name" value="FliS"/>
    <property type="match status" value="1"/>
</dbReference>
<dbReference type="InterPro" id="IPR003713">
    <property type="entry name" value="FliS"/>
</dbReference>
<dbReference type="NCBIfam" id="TIGR00208">
    <property type="entry name" value="fliS"/>
    <property type="match status" value="1"/>
</dbReference>
<keyword evidence="4" id="KW-1005">Bacterial flagellum biogenesis</keyword>
<evidence type="ECO:0000256" key="5">
    <source>
        <dbReference type="ARBA" id="ARBA00023186"/>
    </source>
</evidence>
<organism evidence="6 7">
    <name type="scientific">Naasia aerilata</name>
    <dbReference type="NCBI Taxonomy" id="1162966"/>
    <lineage>
        <taxon>Bacteria</taxon>
        <taxon>Bacillati</taxon>
        <taxon>Actinomycetota</taxon>
        <taxon>Actinomycetes</taxon>
        <taxon>Micrococcales</taxon>
        <taxon>Microbacteriaceae</taxon>
        <taxon>Naasia</taxon>
    </lineage>
</organism>
<reference evidence="7" key="1">
    <citation type="journal article" date="2019" name="Int. J. Syst. Evol. Microbiol.">
        <title>The Global Catalogue of Microorganisms (GCM) 10K type strain sequencing project: providing services to taxonomists for standard genome sequencing and annotation.</title>
        <authorList>
            <consortium name="The Broad Institute Genomics Platform"/>
            <consortium name="The Broad Institute Genome Sequencing Center for Infectious Disease"/>
            <person name="Wu L."/>
            <person name="Ma J."/>
        </authorList>
    </citation>
    <scope>NUCLEOTIDE SEQUENCE [LARGE SCALE GENOMIC DNA]</scope>
    <source>
        <strain evidence="7">NBRC 108725</strain>
    </source>
</reference>
<dbReference type="Gene3D" id="1.20.120.340">
    <property type="entry name" value="Flagellar protein FliS"/>
    <property type="match status" value="1"/>
</dbReference>
<dbReference type="EMBL" id="AP027731">
    <property type="protein sequence ID" value="BDZ45104.1"/>
    <property type="molecule type" value="Genomic_DNA"/>
</dbReference>
<dbReference type="SUPFAM" id="SSF101116">
    <property type="entry name" value="Flagellar export chaperone FliS"/>
    <property type="match status" value="1"/>
</dbReference>
<dbReference type="InterPro" id="IPR036584">
    <property type="entry name" value="FliS_sf"/>
</dbReference>
<evidence type="ECO:0000256" key="3">
    <source>
        <dbReference type="ARBA" id="ARBA00022490"/>
    </source>
</evidence>
<accession>A0ABM8GA67</accession>
<evidence type="ECO:0000256" key="1">
    <source>
        <dbReference type="ARBA" id="ARBA00004514"/>
    </source>
</evidence>
<dbReference type="Proteomes" id="UP001321498">
    <property type="component" value="Chromosome"/>
</dbReference>
<name>A0ABM8GA67_9MICO</name>
<proteinExistence type="inferred from homology"/>
<keyword evidence="3" id="KW-0963">Cytoplasm</keyword>
<gene>
    <name evidence="6" type="ORF">GCM10025866_10130</name>
</gene>
<protein>
    <recommendedName>
        <fullName evidence="8">Flagellar protein FliS</fullName>
    </recommendedName>
</protein>
<comment type="similarity">
    <text evidence="2">Belongs to the FliS family.</text>
</comment>
<keyword evidence="5" id="KW-0143">Chaperone</keyword>
<dbReference type="CDD" id="cd16098">
    <property type="entry name" value="FliS"/>
    <property type="match status" value="1"/>
</dbReference>
<dbReference type="PANTHER" id="PTHR34773:SF1">
    <property type="entry name" value="FLAGELLAR SECRETION CHAPERONE FLIS"/>
    <property type="match status" value="1"/>
</dbReference>
<dbReference type="RefSeq" id="WP_286278506.1">
    <property type="nucleotide sequence ID" value="NZ_AP027731.1"/>
</dbReference>
<sequence>MNDIAAARALYNRDAVLSASPARLLTMLYDRLLLDLQRAETAQVAEAWDTAAQHLLHAQEIVVSLTDSLKPELWEGGPGLLALYHFVTKALIGANVYKDVTRTRECITLLEPLRKAWHEAAATVSSTSTPAFGLQGQALA</sequence>
<keyword evidence="7" id="KW-1185">Reference proteome</keyword>
<comment type="subcellular location">
    <subcellularLocation>
        <location evidence="1">Cytoplasm</location>
        <location evidence="1">Cytosol</location>
    </subcellularLocation>
</comment>